<reference evidence="2 3" key="1">
    <citation type="submission" date="2019-02" db="EMBL/GenBank/DDBJ databases">
        <title>Aquabacterium sp. strain KMB7.</title>
        <authorList>
            <person name="Chen W.-M."/>
        </authorList>
    </citation>
    <scope>NUCLEOTIDE SEQUENCE [LARGE SCALE GENOMIC DNA]</scope>
    <source>
        <strain evidence="2 3">KMB7</strain>
    </source>
</reference>
<evidence type="ECO:0000313" key="2">
    <source>
        <dbReference type="EMBL" id="TBO30301.1"/>
    </source>
</evidence>
<comment type="caution">
    <text evidence="2">The sequence shown here is derived from an EMBL/GenBank/DDBJ whole genome shotgun (WGS) entry which is preliminary data.</text>
</comment>
<feature type="signal peptide" evidence="1">
    <location>
        <begin position="1"/>
        <end position="24"/>
    </location>
</feature>
<dbReference type="AlphaFoldDB" id="A0A4Q9H4A6"/>
<name>A0A4Q9H4A6_9BURK</name>
<accession>A0A4Q9H4A6</accession>
<protein>
    <submittedName>
        <fullName evidence="2">Uncharacterized protein</fullName>
    </submittedName>
</protein>
<feature type="chain" id="PRO_5020759002" evidence="1">
    <location>
        <begin position="25"/>
        <end position="323"/>
    </location>
</feature>
<proteinExistence type="predicted"/>
<gene>
    <name evidence="2" type="ORF">EYS42_11455</name>
</gene>
<evidence type="ECO:0000256" key="1">
    <source>
        <dbReference type="SAM" id="SignalP"/>
    </source>
</evidence>
<organism evidence="2 3">
    <name type="scientific">Aquabacterium lacunae</name>
    <dbReference type="NCBI Taxonomy" id="2528630"/>
    <lineage>
        <taxon>Bacteria</taxon>
        <taxon>Pseudomonadati</taxon>
        <taxon>Pseudomonadota</taxon>
        <taxon>Betaproteobacteria</taxon>
        <taxon>Burkholderiales</taxon>
        <taxon>Aquabacterium</taxon>
    </lineage>
</organism>
<keyword evidence="3" id="KW-1185">Reference proteome</keyword>
<dbReference type="Proteomes" id="UP000292120">
    <property type="component" value="Unassembled WGS sequence"/>
</dbReference>
<sequence length="323" mass="34750">MQRHLLAAAAALSLALITPVGAQAQTVTLQPGQDHLLQPSDPSLPPVAITVLPTQQRAQFSMLPGVSCQGLGAVAVSALVEQDPYCIQFGFNAFGQDFKGQVTANAGTSYKAHYLSEAAIAGGLTTTYRIDLSAPWSEVKIDLTEGSIIEGLFKSGFNWTFSRSAMGIGGKVSETEFRLVARDKTVYTNFNGASSATSTRPQMKYSQLNAPVWGFTDWIGPKIPLNQIAGKTREQQTEAFQKAGFTVRKTIDGALLVTGRYFTRGLALTGTGASLYWRSFGGVNAARSVLASSYEQNDSLASDPREQANKAEFSIQMSYLIRN</sequence>
<evidence type="ECO:0000313" key="3">
    <source>
        <dbReference type="Proteomes" id="UP000292120"/>
    </source>
</evidence>
<dbReference type="EMBL" id="SIXI01000004">
    <property type="protein sequence ID" value="TBO30301.1"/>
    <property type="molecule type" value="Genomic_DNA"/>
</dbReference>
<keyword evidence="1" id="KW-0732">Signal</keyword>
<dbReference type="RefSeq" id="WP_130968293.1">
    <property type="nucleotide sequence ID" value="NZ_SIXI01000004.1"/>
</dbReference>